<dbReference type="OrthoDB" id="331259at2759"/>
<organism evidence="2 3">
    <name type="scientific">Besnoitia besnoiti</name>
    <name type="common">Apicomplexan protozoan</name>
    <dbReference type="NCBI Taxonomy" id="94643"/>
    <lineage>
        <taxon>Eukaryota</taxon>
        <taxon>Sar</taxon>
        <taxon>Alveolata</taxon>
        <taxon>Apicomplexa</taxon>
        <taxon>Conoidasida</taxon>
        <taxon>Coccidia</taxon>
        <taxon>Eucoccidiorida</taxon>
        <taxon>Eimeriorina</taxon>
        <taxon>Sarcocystidae</taxon>
        <taxon>Besnoitia</taxon>
    </lineage>
</organism>
<feature type="region of interest" description="Disordered" evidence="1">
    <location>
        <begin position="179"/>
        <end position="204"/>
    </location>
</feature>
<evidence type="ECO:0000256" key="1">
    <source>
        <dbReference type="SAM" id="MobiDB-lite"/>
    </source>
</evidence>
<comment type="caution">
    <text evidence="2">The sequence shown here is derived from an EMBL/GenBank/DDBJ whole genome shotgun (WGS) entry which is preliminary data.</text>
</comment>
<dbReference type="RefSeq" id="XP_029221667.1">
    <property type="nucleotide sequence ID" value="XM_029362702.1"/>
</dbReference>
<dbReference type="Proteomes" id="UP000224006">
    <property type="component" value="Chromosome II"/>
</dbReference>
<dbReference type="GeneID" id="40309097"/>
<name>A0A2A9MGM1_BESBE</name>
<evidence type="ECO:0000313" key="2">
    <source>
        <dbReference type="EMBL" id="PFH37658.1"/>
    </source>
</evidence>
<gene>
    <name evidence="2" type="ORF">BESB_041160</name>
</gene>
<accession>A0A2A9MGM1</accession>
<reference evidence="2 3" key="1">
    <citation type="submission" date="2017-09" db="EMBL/GenBank/DDBJ databases">
        <title>Genome sequencing of Besnoitia besnoiti strain Bb-Ger1.</title>
        <authorList>
            <person name="Schares G."/>
            <person name="Venepally P."/>
            <person name="Lorenzi H.A."/>
        </authorList>
    </citation>
    <scope>NUCLEOTIDE SEQUENCE [LARGE SCALE GENOMIC DNA]</scope>
    <source>
        <strain evidence="2 3">Bb-Ger1</strain>
    </source>
</reference>
<dbReference type="KEGG" id="bbes:BESB_041160"/>
<proteinExistence type="predicted"/>
<protein>
    <submittedName>
        <fullName evidence="2">Uncharacterized protein</fullName>
    </submittedName>
</protein>
<dbReference type="VEuPathDB" id="ToxoDB:BESB_041160"/>
<dbReference type="EMBL" id="NWUJ01000002">
    <property type="protein sequence ID" value="PFH37658.1"/>
    <property type="molecule type" value="Genomic_DNA"/>
</dbReference>
<dbReference type="AlphaFoldDB" id="A0A2A9MGM1"/>
<keyword evidence="3" id="KW-1185">Reference proteome</keyword>
<sequence length="204" mass="23182">MGESLKSDDSASRKDDLDFRKAIVSIEENLKQQVRDNVAANHQKFALATGSMTADAGESGEITNETLKEKHASTEMKRALAAQARQNIDEERNRHTQKMMELEGKVHERLKEVQKREHEVFAAEHMLERELETGETTLSNVQWHAAKEEQRHGTLTGILGRTEDTLKSKYKSKIPPHPYSFVEGAQTHENGSPLVFLSRRHQAR</sequence>
<evidence type="ECO:0000313" key="3">
    <source>
        <dbReference type="Proteomes" id="UP000224006"/>
    </source>
</evidence>